<accession>A0AAE0ZNY6</accession>
<protein>
    <submittedName>
        <fullName evidence="1">Uncharacterized protein</fullName>
    </submittedName>
</protein>
<evidence type="ECO:0000313" key="2">
    <source>
        <dbReference type="Proteomes" id="UP001283361"/>
    </source>
</evidence>
<reference evidence="1" key="1">
    <citation type="journal article" date="2023" name="G3 (Bethesda)">
        <title>A reference genome for the long-term kleptoplast-retaining sea slug Elysia crispata morphotype clarki.</title>
        <authorList>
            <person name="Eastman K.E."/>
            <person name="Pendleton A.L."/>
            <person name="Shaikh M.A."/>
            <person name="Suttiyut T."/>
            <person name="Ogas R."/>
            <person name="Tomko P."/>
            <person name="Gavelis G."/>
            <person name="Widhalm J.R."/>
            <person name="Wisecaver J.H."/>
        </authorList>
    </citation>
    <scope>NUCLEOTIDE SEQUENCE</scope>
    <source>
        <strain evidence="1">ECLA1</strain>
    </source>
</reference>
<gene>
    <name evidence="1" type="ORF">RRG08_024065</name>
</gene>
<sequence length="113" mass="12336">MANDRMLQHRSSVIQNPHSVLLEKVSGYLVLESSKSSIKGYSPCSPARYESVSVRVGPQSIHLRSGLKSAARIGLSQIVSKEQFVLSAGAGVSANRLVRYLCLIAEMEVYTLE</sequence>
<comment type="caution">
    <text evidence="1">The sequence shown here is derived from an EMBL/GenBank/DDBJ whole genome shotgun (WGS) entry which is preliminary data.</text>
</comment>
<organism evidence="1 2">
    <name type="scientific">Elysia crispata</name>
    <name type="common">lettuce slug</name>
    <dbReference type="NCBI Taxonomy" id="231223"/>
    <lineage>
        <taxon>Eukaryota</taxon>
        <taxon>Metazoa</taxon>
        <taxon>Spiralia</taxon>
        <taxon>Lophotrochozoa</taxon>
        <taxon>Mollusca</taxon>
        <taxon>Gastropoda</taxon>
        <taxon>Heterobranchia</taxon>
        <taxon>Euthyneura</taxon>
        <taxon>Panpulmonata</taxon>
        <taxon>Sacoglossa</taxon>
        <taxon>Placobranchoidea</taxon>
        <taxon>Plakobranchidae</taxon>
        <taxon>Elysia</taxon>
    </lineage>
</organism>
<dbReference type="AlphaFoldDB" id="A0AAE0ZNY6"/>
<name>A0AAE0ZNY6_9GAST</name>
<proteinExistence type="predicted"/>
<dbReference type="EMBL" id="JAWDGP010003588">
    <property type="protein sequence ID" value="KAK3772880.1"/>
    <property type="molecule type" value="Genomic_DNA"/>
</dbReference>
<dbReference type="Proteomes" id="UP001283361">
    <property type="component" value="Unassembled WGS sequence"/>
</dbReference>
<evidence type="ECO:0000313" key="1">
    <source>
        <dbReference type="EMBL" id="KAK3772880.1"/>
    </source>
</evidence>
<keyword evidence="2" id="KW-1185">Reference proteome</keyword>